<dbReference type="Pfam" id="PF19174">
    <property type="entry name" value="DUF5856"/>
    <property type="match status" value="1"/>
</dbReference>
<dbReference type="InterPro" id="IPR043876">
    <property type="entry name" value="DUF5856"/>
</dbReference>
<reference evidence="1" key="1">
    <citation type="submission" date="2020-04" db="EMBL/GenBank/DDBJ databases">
        <authorList>
            <person name="Chiriac C."/>
            <person name="Salcher M."/>
            <person name="Ghai R."/>
            <person name="Kavagutti S V."/>
        </authorList>
    </citation>
    <scope>NUCLEOTIDE SEQUENCE</scope>
</reference>
<accession>A0A6J5L6M9</accession>
<gene>
    <name evidence="1" type="ORF">UFOVP102_27</name>
</gene>
<sequence length="122" mass="13940">MAYENQKDVADFISTLLHSGTVTHFMHLSTDSFAVHMALGGYYTEIIELTDSFAEAYSGCYEKIKNFPENFHNAKEPVKYMESISEYVKKNRKAMPDETQLQNIIDEIAGLIDSTLYKLTLK</sequence>
<dbReference type="EMBL" id="LR796228">
    <property type="protein sequence ID" value="CAB4128280.1"/>
    <property type="molecule type" value="Genomic_DNA"/>
</dbReference>
<evidence type="ECO:0000313" key="1">
    <source>
        <dbReference type="EMBL" id="CAB4128280.1"/>
    </source>
</evidence>
<organism evidence="1">
    <name type="scientific">uncultured Caudovirales phage</name>
    <dbReference type="NCBI Taxonomy" id="2100421"/>
    <lineage>
        <taxon>Viruses</taxon>
        <taxon>Duplodnaviria</taxon>
        <taxon>Heunggongvirae</taxon>
        <taxon>Uroviricota</taxon>
        <taxon>Caudoviricetes</taxon>
        <taxon>Peduoviridae</taxon>
        <taxon>Maltschvirus</taxon>
        <taxon>Maltschvirus maltsch</taxon>
    </lineage>
</organism>
<name>A0A6J5L6M9_9CAUD</name>
<protein>
    <submittedName>
        <fullName evidence="1">Uncharacterized protein</fullName>
    </submittedName>
</protein>
<proteinExistence type="predicted"/>